<evidence type="ECO:0000313" key="5">
    <source>
        <dbReference type="EMBL" id="MDB0851192.1"/>
    </source>
</evidence>
<evidence type="ECO:0000313" key="10">
    <source>
        <dbReference type="EMBL" id="TSE46710.1"/>
    </source>
</evidence>
<evidence type="ECO:0000313" key="14">
    <source>
        <dbReference type="Proteomes" id="UP000326091"/>
    </source>
</evidence>
<dbReference type="EMBL" id="JAQKEI010000007">
    <property type="protein sequence ID" value="MDB0851192.1"/>
    <property type="molecule type" value="Genomic_DNA"/>
</dbReference>
<evidence type="ECO:0000313" key="8">
    <source>
        <dbReference type="EMBL" id="RGR43402.1"/>
    </source>
</evidence>
<evidence type="ECO:0000313" key="4">
    <source>
        <dbReference type="EMBL" id="MBV3490456.1"/>
    </source>
</evidence>
<dbReference type="EMBL" id="RWHZ01000092">
    <property type="protein sequence ID" value="TSE46710.1"/>
    <property type="molecule type" value="Genomic_DNA"/>
</dbReference>
<reference evidence="5" key="8">
    <citation type="submission" date="2023-01" db="EMBL/GenBank/DDBJ databases">
        <title>Human gut microbiome strain richness.</title>
        <authorList>
            <person name="Chen-Liaw A."/>
        </authorList>
    </citation>
    <scope>NUCLEOTIDE SEQUENCE</scope>
    <source>
        <strain evidence="5">H9_m1001271B151109d0_201107</strain>
    </source>
</reference>
<dbReference type="EMBL" id="JAHOGA010000057">
    <property type="protein sequence ID" value="MBV3490456.1"/>
    <property type="molecule type" value="Genomic_DNA"/>
</dbReference>
<reference evidence="12 13" key="2">
    <citation type="submission" date="2018-08" db="EMBL/GenBank/DDBJ databases">
        <title>A genome reference for cultivated species of the human gut microbiota.</title>
        <authorList>
            <person name="Zou Y."/>
            <person name="Xue W."/>
            <person name="Luo G."/>
        </authorList>
    </citation>
    <scope>NUCLEOTIDE SEQUENCE [LARGE SCALE GENOMIC DNA]</scope>
    <source>
        <strain evidence="9 13">AF18-14</strain>
        <strain evidence="8 12">AF25-30LB</strain>
    </source>
</reference>
<gene>
    <name evidence="9" type="ORF">DWX04_13970</name>
    <name evidence="8" type="ORF">DWY53_01835</name>
    <name evidence="10" type="ORF">EH214_04071</name>
    <name evidence="1" type="ORF">ERS852457_02969</name>
    <name evidence="6" type="ORF">FYJ30_18610</name>
    <name evidence="3" type="ORF">GAY12_13215</name>
    <name evidence="2" type="ORF">GAY98_06530</name>
    <name evidence="4" type="ORF">KSX14_17860</name>
    <name evidence="5" type="ORF">PL594_06680</name>
    <name evidence="7" type="ORF">VIC01_01619</name>
</gene>
<evidence type="ECO:0000313" key="11">
    <source>
        <dbReference type="Proteomes" id="UP000095333"/>
    </source>
</evidence>
<reference evidence="6 16" key="6">
    <citation type="submission" date="2019-09" db="EMBL/GenBank/DDBJ databases">
        <title>In-depth cultivation of the pig gut microbiome towards novel bacterial diversity and tailored functional studies.</title>
        <authorList>
            <person name="Wylensek D."/>
            <person name="Hitch T.C.A."/>
            <person name="Clavel T."/>
        </authorList>
    </citation>
    <scope>NUCLEOTIDE SEQUENCE [LARGE SCALE GENOMIC DNA]</scope>
    <source>
        <strain evidence="6 16">WCA-389-WT-3C</strain>
    </source>
</reference>
<reference evidence="4" key="7">
    <citation type="submission" date="2021-06" db="EMBL/GenBank/DDBJ databases">
        <title>Collection of gut derived symbiotic bacterial strains cultured from healthy donors.</title>
        <authorList>
            <person name="Lin H."/>
            <person name="Littmann E."/>
            <person name="Pamer E.G."/>
        </authorList>
    </citation>
    <scope>NUCLEOTIDE SEQUENCE</scope>
    <source>
        <strain evidence="4">MSK.19.85</strain>
    </source>
</reference>
<dbReference type="Proteomes" id="UP001210999">
    <property type="component" value="Unassembled WGS sequence"/>
</dbReference>
<dbReference type="Proteomes" id="UP000460950">
    <property type="component" value="Unassembled WGS sequence"/>
</dbReference>
<evidence type="ECO:0000313" key="1">
    <source>
        <dbReference type="EMBL" id="CUO87533.1"/>
    </source>
</evidence>
<dbReference type="EMBL" id="CYZI01000021">
    <property type="protein sequence ID" value="CUO87533.1"/>
    <property type="molecule type" value="Genomic_DNA"/>
</dbReference>
<dbReference type="Proteomes" id="UP000095333">
    <property type="component" value="Unassembled WGS sequence"/>
</dbReference>
<dbReference type="EMBL" id="WDAL01000025">
    <property type="protein sequence ID" value="KAB6634066.1"/>
    <property type="molecule type" value="Genomic_DNA"/>
</dbReference>
<evidence type="ECO:0000313" key="6">
    <source>
        <dbReference type="EMBL" id="MSS50244.1"/>
    </source>
</evidence>
<dbReference type="EMBL" id="QRXI01000018">
    <property type="protein sequence ID" value="RGT91119.1"/>
    <property type="molecule type" value="Genomic_DNA"/>
</dbReference>
<dbReference type="Proteomes" id="UP000266497">
    <property type="component" value="Unassembled WGS sequence"/>
</dbReference>
<dbReference type="Proteomes" id="UP000326091">
    <property type="component" value="Chromosome"/>
</dbReference>
<evidence type="ECO:0000313" key="15">
    <source>
        <dbReference type="Proteomes" id="UP000408523"/>
    </source>
</evidence>
<reference evidence="17 18" key="4">
    <citation type="journal article" date="2019" name="Nat. Med.">
        <title>A library of human gut bacterial isolates paired with longitudinal multiomics data enables mechanistic microbiome research.</title>
        <authorList>
            <person name="Poyet M."/>
            <person name="Groussin M."/>
            <person name="Gibbons S.M."/>
            <person name="Avila-Pacheco J."/>
            <person name="Jiang X."/>
            <person name="Kearney S.M."/>
            <person name="Perrotta A.R."/>
            <person name="Berdy B."/>
            <person name="Zhao S."/>
            <person name="Lieberman T.D."/>
            <person name="Swanson P.K."/>
            <person name="Smith M."/>
            <person name="Roesemann S."/>
            <person name="Alexander J.E."/>
            <person name="Rich S.A."/>
            <person name="Livny J."/>
            <person name="Vlamakis H."/>
            <person name="Clish C."/>
            <person name="Bullock K."/>
            <person name="Deik A."/>
            <person name="Scott J."/>
            <person name="Pierce K.A."/>
            <person name="Xavier R.J."/>
            <person name="Alm E.J."/>
        </authorList>
    </citation>
    <scope>NUCLEOTIDE SEQUENCE [LARGE SCALE GENOMIC DNA]</scope>
    <source>
        <strain evidence="2 18">BIOML-A122</strain>
        <strain evidence="3 17">BIOML-A98</strain>
    </source>
</reference>
<dbReference type="Proteomes" id="UP000408523">
    <property type="component" value="Unassembled WGS sequence"/>
</dbReference>
<reference evidence="10 15" key="3">
    <citation type="journal article" date="2019" name="Nat. Commun.">
        <title>Gram positive-like bacteriocins with broad spectrum anti-Bacteroidales activity encoded on mobile elements of the human gut microbiota.</title>
        <authorList>
            <person name="Bechon N."/>
            <person name="Coyne M.J.Jr."/>
            <person name="Laclare-Mceneany V."/>
            <person name="Chatzidaki-Livanis M."/>
            <person name="Ghigo J.-M."/>
            <person name="Comstock L.E."/>
        </authorList>
    </citation>
    <scope>NUCLEOTIDE SEQUENCE [LARGE SCALE GENOMIC DNA]</scope>
    <source>
        <strain evidence="10 15">CL01T12C17</strain>
    </source>
</reference>
<evidence type="ECO:0000313" key="2">
    <source>
        <dbReference type="EMBL" id="KAB6527873.1"/>
    </source>
</evidence>
<dbReference type="EMBL" id="WDBI01000008">
    <property type="protein sequence ID" value="KAB6527873.1"/>
    <property type="molecule type" value="Genomic_DNA"/>
</dbReference>
<dbReference type="Proteomes" id="UP000462015">
    <property type="component" value="Unassembled WGS sequence"/>
</dbReference>
<organism evidence="1 11">
    <name type="scientific">Phocaeicola vulgatus</name>
    <name type="common">Bacteroides vulgatus</name>
    <dbReference type="NCBI Taxonomy" id="821"/>
    <lineage>
        <taxon>Bacteria</taxon>
        <taxon>Pseudomonadati</taxon>
        <taxon>Bacteroidota</taxon>
        <taxon>Bacteroidia</taxon>
        <taxon>Bacteroidales</taxon>
        <taxon>Bacteroidaceae</taxon>
        <taxon>Phocaeicola</taxon>
    </lineage>
</organism>
<dbReference type="RefSeq" id="WP_057250512.1">
    <property type="nucleotide sequence ID" value="NZ_BAABYE010000001.1"/>
</dbReference>
<evidence type="ECO:0000313" key="3">
    <source>
        <dbReference type="EMBL" id="KAB6634066.1"/>
    </source>
</evidence>
<name>A0A174IJQ6_PHOVU</name>
<accession>A0A174IJQ6</accession>
<dbReference type="Proteomes" id="UP000283833">
    <property type="component" value="Unassembled WGS sequence"/>
</dbReference>
<dbReference type="AlphaFoldDB" id="A0A174IJQ6"/>
<proteinExistence type="predicted"/>
<sequence length="80" mass="8901">MEKTIIAALLMLISLTLYAQGLMWTAKAGLNMSSMSNVEESKMHPGFYAGMGAGYVIDETWSVRPSLLFTMKGVKQNYKF</sequence>
<dbReference type="EMBL" id="VULU01000046">
    <property type="protein sequence ID" value="MSS50244.1"/>
    <property type="molecule type" value="Genomic_DNA"/>
</dbReference>
<dbReference type="EMBL" id="QRUD01000003">
    <property type="protein sequence ID" value="RGR43402.1"/>
    <property type="molecule type" value="Genomic_DNA"/>
</dbReference>
<evidence type="ECO:0000313" key="13">
    <source>
        <dbReference type="Proteomes" id="UP000283833"/>
    </source>
</evidence>
<evidence type="ECO:0000313" key="9">
    <source>
        <dbReference type="EMBL" id="RGT91119.1"/>
    </source>
</evidence>
<evidence type="ECO:0000313" key="17">
    <source>
        <dbReference type="Proteomes" id="UP000462015"/>
    </source>
</evidence>
<reference evidence="1 11" key="1">
    <citation type="submission" date="2015-09" db="EMBL/GenBank/DDBJ databases">
        <authorList>
            <consortium name="Pathogen Informatics"/>
        </authorList>
    </citation>
    <scope>NUCLEOTIDE SEQUENCE [LARGE SCALE GENOMIC DNA]</scope>
    <source>
        <strain evidence="1 11">2789STDY5834842</strain>
    </source>
</reference>
<dbReference type="EMBL" id="CP043529">
    <property type="protein sequence ID" value="QEW36099.1"/>
    <property type="molecule type" value="Genomic_DNA"/>
</dbReference>
<dbReference type="Proteomes" id="UP000758576">
    <property type="component" value="Unassembled WGS sequence"/>
</dbReference>
<evidence type="ECO:0000313" key="16">
    <source>
        <dbReference type="Proteomes" id="UP000460950"/>
    </source>
</evidence>
<evidence type="ECO:0000313" key="18">
    <source>
        <dbReference type="Proteomes" id="UP000469427"/>
    </source>
</evidence>
<reference evidence="7 14" key="5">
    <citation type="submission" date="2019-09" db="EMBL/GenBank/DDBJ databases">
        <title>Commensal-derived Metabolites Govern Vibrio cholerae Pathogenesis in Host.</title>
        <authorList>
            <person name="Yoon S.S."/>
            <person name="Yoon M.Y."/>
        </authorList>
    </citation>
    <scope>NUCLEOTIDE SEQUENCE [LARGE SCALE GENOMIC DNA]</scope>
    <source>
        <strain evidence="7 14">VIC01</strain>
    </source>
</reference>
<dbReference type="Proteomes" id="UP000469427">
    <property type="component" value="Unassembled WGS sequence"/>
</dbReference>
<protein>
    <submittedName>
        <fullName evidence="2">PorT family protein</fullName>
    </submittedName>
</protein>
<evidence type="ECO:0000313" key="7">
    <source>
        <dbReference type="EMBL" id="QEW36099.1"/>
    </source>
</evidence>
<evidence type="ECO:0000313" key="12">
    <source>
        <dbReference type="Proteomes" id="UP000266497"/>
    </source>
</evidence>